<protein>
    <submittedName>
        <fullName evidence="1">Uncharacterized protein</fullName>
    </submittedName>
</protein>
<keyword evidence="2" id="KW-1185">Reference proteome</keyword>
<evidence type="ECO:0000313" key="1">
    <source>
        <dbReference type="EMBL" id="GIX81012.1"/>
    </source>
</evidence>
<organism evidence="1 2">
    <name type="scientific">Caerostris extrusa</name>
    <name type="common">Bark spider</name>
    <name type="synonym">Caerostris bankana</name>
    <dbReference type="NCBI Taxonomy" id="172846"/>
    <lineage>
        <taxon>Eukaryota</taxon>
        <taxon>Metazoa</taxon>
        <taxon>Ecdysozoa</taxon>
        <taxon>Arthropoda</taxon>
        <taxon>Chelicerata</taxon>
        <taxon>Arachnida</taxon>
        <taxon>Araneae</taxon>
        <taxon>Araneomorphae</taxon>
        <taxon>Entelegynae</taxon>
        <taxon>Araneoidea</taxon>
        <taxon>Araneidae</taxon>
        <taxon>Caerostris</taxon>
    </lineage>
</organism>
<comment type="caution">
    <text evidence="1">The sequence shown here is derived from an EMBL/GenBank/DDBJ whole genome shotgun (WGS) entry which is preliminary data.</text>
</comment>
<name>A0AAV4NBY4_CAEEX</name>
<sequence>MVVTDRLEHNSDFDPEFLRSPGSLRQVVKELVSPSGVARHQCIMRKRHLQSTRRRLPCQLARRYCSSPMMSLQTVRWVRQTPRKLHPLPFLMLTRLSFISLKEA</sequence>
<evidence type="ECO:0000313" key="2">
    <source>
        <dbReference type="Proteomes" id="UP001054945"/>
    </source>
</evidence>
<gene>
    <name evidence="1" type="ORF">CEXT_242611</name>
</gene>
<dbReference type="Proteomes" id="UP001054945">
    <property type="component" value="Unassembled WGS sequence"/>
</dbReference>
<proteinExistence type="predicted"/>
<reference evidence="1 2" key="1">
    <citation type="submission" date="2021-06" db="EMBL/GenBank/DDBJ databases">
        <title>Caerostris extrusa draft genome.</title>
        <authorList>
            <person name="Kono N."/>
            <person name="Arakawa K."/>
        </authorList>
    </citation>
    <scope>NUCLEOTIDE SEQUENCE [LARGE SCALE GENOMIC DNA]</scope>
</reference>
<dbReference type="AlphaFoldDB" id="A0AAV4NBY4"/>
<accession>A0AAV4NBY4</accession>
<dbReference type="EMBL" id="BPLR01003085">
    <property type="protein sequence ID" value="GIX81012.1"/>
    <property type="molecule type" value="Genomic_DNA"/>
</dbReference>